<dbReference type="GO" id="GO:0003677">
    <property type="term" value="F:DNA binding"/>
    <property type="evidence" value="ECO:0007669"/>
    <property type="project" value="UniProtKB-KW"/>
</dbReference>
<dbReference type="Proteomes" id="UP000182977">
    <property type="component" value="Chromosome I"/>
</dbReference>
<reference evidence="7" key="1">
    <citation type="submission" date="2016-10" db="EMBL/GenBank/DDBJ databases">
        <authorList>
            <person name="Varghese N."/>
            <person name="Submissions S."/>
        </authorList>
    </citation>
    <scope>NUCLEOTIDE SEQUENCE [LARGE SCALE GENOMIC DNA]</scope>
    <source>
        <strain evidence="7">DSM 45079</strain>
    </source>
</reference>
<dbReference type="GO" id="GO:0032993">
    <property type="term" value="C:protein-DNA complex"/>
    <property type="evidence" value="ECO:0007669"/>
    <property type="project" value="TreeGrafter"/>
</dbReference>
<evidence type="ECO:0000259" key="5">
    <source>
        <dbReference type="PROSITE" id="PS50931"/>
    </source>
</evidence>
<comment type="similarity">
    <text evidence="1">Belongs to the LysR transcriptional regulatory family.</text>
</comment>
<dbReference type="GO" id="GO:0003700">
    <property type="term" value="F:DNA-binding transcription factor activity"/>
    <property type="evidence" value="ECO:0007669"/>
    <property type="project" value="InterPro"/>
</dbReference>
<dbReference type="PANTHER" id="PTHR30346:SF17">
    <property type="entry name" value="LYSR FAMILY TRANSCRIPTIONAL REGULATOR"/>
    <property type="match status" value="1"/>
</dbReference>
<accession>A0A1H2IAS8</accession>
<dbReference type="Pfam" id="PF03466">
    <property type="entry name" value="LysR_substrate"/>
    <property type="match status" value="1"/>
</dbReference>
<dbReference type="Gene3D" id="3.40.190.10">
    <property type="entry name" value="Periplasmic binding protein-like II"/>
    <property type="match status" value="2"/>
</dbReference>
<dbReference type="SUPFAM" id="SSF53850">
    <property type="entry name" value="Periplasmic binding protein-like II"/>
    <property type="match status" value="1"/>
</dbReference>
<evidence type="ECO:0000313" key="6">
    <source>
        <dbReference type="EMBL" id="SDU41141.1"/>
    </source>
</evidence>
<dbReference type="AlphaFoldDB" id="A0A1H2IAS8"/>
<dbReference type="InterPro" id="IPR036388">
    <property type="entry name" value="WH-like_DNA-bd_sf"/>
</dbReference>
<gene>
    <name evidence="6" type="ORF">SAMN04488563_1563</name>
</gene>
<dbReference type="Gene3D" id="1.10.10.10">
    <property type="entry name" value="Winged helix-like DNA-binding domain superfamily/Winged helix DNA-binding domain"/>
    <property type="match status" value="1"/>
</dbReference>
<evidence type="ECO:0000256" key="1">
    <source>
        <dbReference type="ARBA" id="ARBA00009437"/>
    </source>
</evidence>
<dbReference type="PROSITE" id="PS50931">
    <property type="entry name" value="HTH_LYSR"/>
    <property type="match status" value="1"/>
</dbReference>
<evidence type="ECO:0000256" key="2">
    <source>
        <dbReference type="ARBA" id="ARBA00023015"/>
    </source>
</evidence>
<organism evidence="6 7">
    <name type="scientific">Jiangella alkaliphila</name>
    <dbReference type="NCBI Taxonomy" id="419479"/>
    <lineage>
        <taxon>Bacteria</taxon>
        <taxon>Bacillati</taxon>
        <taxon>Actinomycetota</taxon>
        <taxon>Actinomycetes</taxon>
        <taxon>Jiangellales</taxon>
        <taxon>Jiangellaceae</taxon>
        <taxon>Jiangella</taxon>
    </lineage>
</organism>
<dbReference type="PANTHER" id="PTHR30346">
    <property type="entry name" value="TRANSCRIPTIONAL DUAL REGULATOR HCAR-RELATED"/>
    <property type="match status" value="1"/>
</dbReference>
<name>A0A1H2IAS8_9ACTN</name>
<feature type="domain" description="HTH lysR-type" evidence="5">
    <location>
        <begin position="1"/>
        <end position="14"/>
    </location>
</feature>
<protein>
    <submittedName>
        <fullName evidence="6">DNA-binding transcriptional regulator, LysR family</fullName>
    </submittedName>
</protein>
<dbReference type="CDD" id="cd08414">
    <property type="entry name" value="PBP2_LTTR_aromatics_like"/>
    <property type="match status" value="1"/>
</dbReference>
<proteinExistence type="inferred from homology"/>
<keyword evidence="4" id="KW-0804">Transcription</keyword>
<keyword evidence="2" id="KW-0805">Transcription regulation</keyword>
<sequence length="253" mass="26453">MRLFDRTSRRVQLTADGMRMLDEARSVLAAADNATAVAAGLSGRPADVIRVGTAPGLDRRLRHALDALRRDEPGLTIEIDYRPTADQLEALRRGTLDLCLVRGVPSSPGLDTIELWRTPVHVALPAGHPAAAGQDGVRLEQLAGLPARLPVHGCDSLLLDVVLGACRSAGFEPLPGRSAGAVEHTLIEVGSGPATWAALYADLLPDEPVAGVAVRPLDPALTVPGSVVVAASAAPGHVHRLVGVLDEHSDRLA</sequence>
<dbReference type="InterPro" id="IPR000847">
    <property type="entry name" value="LysR_HTH_N"/>
</dbReference>
<keyword evidence="3 6" id="KW-0238">DNA-binding</keyword>
<evidence type="ECO:0000313" key="7">
    <source>
        <dbReference type="Proteomes" id="UP000182977"/>
    </source>
</evidence>
<dbReference type="InterPro" id="IPR005119">
    <property type="entry name" value="LysR_subst-bd"/>
</dbReference>
<evidence type="ECO:0000256" key="4">
    <source>
        <dbReference type="ARBA" id="ARBA00023163"/>
    </source>
</evidence>
<dbReference type="EMBL" id="LT629791">
    <property type="protein sequence ID" value="SDU41141.1"/>
    <property type="molecule type" value="Genomic_DNA"/>
</dbReference>
<evidence type="ECO:0000256" key="3">
    <source>
        <dbReference type="ARBA" id="ARBA00023125"/>
    </source>
</evidence>
<keyword evidence="7" id="KW-1185">Reference proteome</keyword>
<dbReference type="STRING" id="419479.SAMN04488563_1563"/>